<proteinExistence type="predicted"/>
<organism evidence="2">
    <name type="scientific">Rosellinia necatrix</name>
    <name type="common">White root-rot fungus</name>
    <dbReference type="NCBI Taxonomy" id="77044"/>
    <lineage>
        <taxon>Eukaryota</taxon>
        <taxon>Fungi</taxon>
        <taxon>Dikarya</taxon>
        <taxon>Ascomycota</taxon>
        <taxon>Pezizomycotina</taxon>
        <taxon>Sordariomycetes</taxon>
        <taxon>Xylariomycetidae</taxon>
        <taxon>Xylariales</taxon>
        <taxon>Xylariaceae</taxon>
        <taxon>Rosellinia</taxon>
    </lineage>
</organism>
<dbReference type="OrthoDB" id="5221152at2759"/>
<feature type="region of interest" description="Disordered" evidence="1">
    <location>
        <begin position="51"/>
        <end position="79"/>
    </location>
</feature>
<accession>A0A1W2TE84</accession>
<feature type="compositionally biased region" description="Low complexity" evidence="1">
    <location>
        <begin position="60"/>
        <end position="79"/>
    </location>
</feature>
<sequence>MPSTAKIEDVIASKPLTFSIKTTGGQWKCQIHSNRAAYERTRTKSIDAITPVPGITRTDSGLSTASTSSAGSSSSASSH</sequence>
<protein>
    <submittedName>
        <fullName evidence="2">Uncharacterized protein</fullName>
    </submittedName>
</protein>
<evidence type="ECO:0000313" key="3">
    <source>
        <dbReference type="Proteomes" id="UP000054516"/>
    </source>
</evidence>
<gene>
    <name evidence="2" type="ORF">SAMD00023353_1800750</name>
</gene>
<keyword evidence="3" id="KW-1185">Reference proteome</keyword>
<name>A0A1W2TE84_ROSNE</name>
<evidence type="ECO:0000313" key="2">
    <source>
        <dbReference type="EMBL" id="GAP86334.1"/>
    </source>
</evidence>
<dbReference type="AlphaFoldDB" id="A0A1W2TE84"/>
<dbReference type="OMA" id="YDKHRTA"/>
<dbReference type="EMBL" id="DF977463">
    <property type="protein sequence ID" value="GAP86334.1"/>
    <property type="molecule type" value="Genomic_DNA"/>
</dbReference>
<evidence type="ECO:0000256" key="1">
    <source>
        <dbReference type="SAM" id="MobiDB-lite"/>
    </source>
</evidence>
<dbReference type="Proteomes" id="UP000054516">
    <property type="component" value="Unassembled WGS sequence"/>
</dbReference>
<reference evidence="2" key="1">
    <citation type="submission" date="2016-03" db="EMBL/GenBank/DDBJ databases">
        <title>Draft genome sequence of Rosellinia necatrix.</title>
        <authorList>
            <person name="Kanematsu S."/>
        </authorList>
    </citation>
    <scope>NUCLEOTIDE SEQUENCE [LARGE SCALE GENOMIC DNA]</scope>
    <source>
        <strain evidence="2">W97</strain>
    </source>
</reference>